<protein>
    <submittedName>
        <fullName evidence="2">Zinc finger protein 674</fullName>
    </submittedName>
</protein>
<dbReference type="Proteomes" id="UP000002277">
    <property type="component" value="Chromosome X"/>
</dbReference>
<keyword evidence="3" id="KW-1185">Reference proteome</keyword>
<dbReference type="Ensembl" id="ENSPTRT00000077576.1">
    <property type="protein sequence ID" value="ENSPTRP00000084225.1"/>
    <property type="gene ID" value="ENSPTRG00000021829.6"/>
</dbReference>
<dbReference type="VGNC" id="VGNC:11583">
    <property type="gene designation" value="ZNF674"/>
</dbReference>
<dbReference type="EMBL" id="AC202738">
    <property type="status" value="NOT_ANNOTATED_CDS"/>
    <property type="molecule type" value="Genomic_DNA"/>
</dbReference>
<proteinExistence type="predicted"/>
<evidence type="ECO:0000259" key="1">
    <source>
        <dbReference type="PROSITE" id="PS50805"/>
    </source>
</evidence>
<reference evidence="2" key="3">
    <citation type="submission" date="2025-09" db="UniProtKB">
        <authorList>
            <consortium name="Ensembl"/>
        </authorList>
    </citation>
    <scope>IDENTIFICATION</scope>
</reference>
<accession>A0A2I3T4Q8</accession>
<dbReference type="PANTHER" id="PTHR23232">
    <property type="entry name" value="KRAB DOMAIN C2H2 ZINC FINGER"/>
    <property type="match status" value="1"/>
</dbReference>
<name>A0A2I3T4Q8_PANTR</name>
<sequence>SAMSKSLTFKDVFVDFTLEEWQQLDSAQKNLYRDVMLENYGHLVSVGHLVGKPDVIFRLGPGEESWMADGGTPVRTCAGEDRSEVWQVDEQIDHYKESQDKLLWQAAFIGKETLKDESGQECKICRKIIYLNADFVSVKQRLPKYYSWER</sequence>
<feature type="domain" description="KRAB" evidence="1">
    <location>
        <begin position="7"/>
        <end position="78"/>
    </location>
</feature>
<evidence type="ECO:0000313" key="3">
    <source>
        <dbReference type="Proteomes" id="UP000002277"/>
    </source>
</evidence>
<dbReference type="GeneTree" id="ENSGT00940000162233"/>
<reference evidence="2 3" key="1">
    <citation type="journal article" date="2005" name="Nature">
        <title>Initial sequence of the chimpanzee genome and comparison with the human genome.</title>
        <authorList>
            <consortium name="Chimpanzee sequencing and analysis consortium"/>
        </authorList>
    </citation>
    <scope>NUCLEOTIDE SEQUENCE [LARGE SCALE GENOMIC DNA]</scope>
</reference>
<organism evidence="2 3">
    <name type="scientific">Pan troglodytes</name>
    <name type="common">Chimpanzee</name>
    <dbReference type="NCBI Taxonomy" id="9598"/>
    <lineage>
        <taxon>Eukaryota</taxon>
        <taxon>Metazoa</taxon>
        <taxon>Chordata</taxon>
        <taxon>Craniata</taxon>
        <taxon>Vertebrata</taxon>
        <taxon>Euteleostomi</taxon>
        <taxon>Mammalia</taxon>
        <taxon>Eutheria</taxon>
        <taxon>Euarchontoglires</taxon>
        <taxon>Primates</taxon>
        <taxon>Haplorrhini</taxon>
        <taxon>Catarrhini</taxon>
        <taxon>Hominidae</taxon>
        <taxon>Pan</taxon>
    </lineage>
</organism>
<evidence type="ECO:0000313" key="2">
    <source>
        <dbReference type="Ensembl" id="ENSPTRP00000084225.1"/>
    </source>
</evidence>
<dbReference type="PANTHER" id="PTHR23232:SF98">
    <property type="entry name" value="KRAB DOMAIN-CONTAINING PROTEIN 4"/>
    <property type="match status" value="1"/>
</dbReference>
<evidence type="ECO:0000313" key="4">
    <source>
        <dbReference type="VGNC" id="VGNC:11583"/>
    </source>
</evidence>
<dbReference type="SUPFAM" id="SSF109640">
    <property type="entry name" value="KRAB domain (Kruppel-associated box)"/>
    <property type="match status" value="1"/>
</dbReference>
<dbReference type="InterPro" id="IPR001909">
    <property type="entry name" value="KRAB"/>
</dbReference>
<dbReference type="GO" id="GO:0006355">
    <property type="term" value="P:regulation of DNA-templated transcription"/>
    <property type="evidence" value="ECO:0007669"/>
    <property type="project" value="InterPro"/>
</dbReference>
<dbReference type="CDD" id="cd07765">
    <property type="entry name" value="KRAB_A-box"/>
    <property type="match status" value="1"/>
</dbReference>
<reference evidence="2" key="2">
    <citation type="submission" date="2025-08" db="UniProtKB">
        <authorList>
            <consortium name="Ensembl"/>
        </authorList>
    </citation>
    <scope>IDENTIFICATION</scope>
</reference>
<dbReference type="Bgee" id="ENSPTRG00000021829">
    <property type="expression patterns" value="Expressed in Brodmann (1909) area 10 and 21 other cell types or tissues"/>
</dbReference>
<dbReference type="AlphaFoldDB" id="A0A2I3T4Q8"/>
<dbReference type="Pfam" id="PF01352">
    <property type="entry name" value="KRAB"/>
    <property type="match status" value="1"/>
</dbReference>
<gene>
    <name evidence="2 4" type="primary">ZNF674</name>
</gene>
<dbReference type="PROSITE" id="PS50805">
    <property type="entry name" value="KRAB"/>
    <property type="match status" value="1"/>
</dbReference>
<dbReference type="EMBL" id="AACZ04031944">
    <property type="status" value="NOT_ANNOTATED_CDS"/>
    <property type="molecule type" value="Genomic_DNA"/>
</dbReference>
<dbReference type="SMART" id="SM00349">
    <property type="entry name" value="KRAB"/>
    <property type="match status" value="1"/>
</dbReference>
<dbReference type="InterPro" id="IPR036051">
    <property type="entry name" value="KRAB_dom_sf"/>
</dbReference>
<dbReference type="Gene3D" id="6.10.140.140">
    <property type="match status" value="1"/>
</dbReference>
<dbReference type="InterPro" id="IPR050169">
    <property type="entry name" value="Krueppel_C2H2_ZnF"/>
</dbReference>